<dbReference type="Gene3D" id="3.10.10.10">
    <property type="entry name" value="HIV Type 1 Reverse Transcriptase, subunit A, domain 1"/>
    <property type="match status" value="1"/>
</dbReference>
<protein>
    <submittedName>
        <fullName evidence="2">Transposon Ty3-I Gag-Pol polyprotein</fullName>
    </submittedName>
</protein>
<proteinExistence type="predicted"/>
<evidence type="ECO:0000313" key="3">
    <source>
        <dbReference type="Proteomes" id="UP000075243"/>
    </source>
</evidence>
<dbReference type="Gene3D" id="2.40.70.10">
    <property type="entry name" value="Acid Proteases"/>
    <property type="match status" value="1"/>
</dbReference>
<accession>A0A151R5W4</accession>
<dbReference type="AlphaFoldDB" id="A0A151R5W4"/>
<dbReference type="InterPro" id="IPR000477">
    <property type="entry name" value="RT_dom"/>
</dbReference>
<name>A0A151R5W4_CAJCA</name>
<dbReference type="OMA" id="PSCMISA"/>
<dbReference type="InterPro" id="IPR053134">
    <property type="entry name" value="RNA-dir_DNA_polymerase"/>
</dbReference>
<evidence type="ECO:0000313" key="2">
    <source>
        <dbReference type="EMBL" id="KYP37927.1"/>
    </source>
</evidence>
<dbReference type="InterPro" id="IPR043502">
    <property type="entry name" value="DNA/RNA_pol_sf"/>
</dbReference>
<gene>
    <name evidence="2" type="ORF">KK1_040844</name>
</gene>
<sequence length="255" mass="29167">MVDLFYLPLSKLDVILGMDWLSSNHVLLNCADKSIVFGEPIEKVSKDYLTANQVKVSLQEDTQVYMLLASLNSKSNVLVNELPVMCDFSDVFYDDMSSLPPTREVDFSIDLVPGTRPISIAPYRMSPVELVELKKHIEDLLEKGFVRPSVSPWGAPVLLVKKNDGSRRLCVYYRQLNKVNIKNKYPFPRIDDLMDQLVGASVFSKIDLRSGYHQIRVKGEDVPKTAFRTRYGYYEYLVMPFGVTIAPKNFMDYMN</sequence>
<dbReference type="Proteomes" id="UP000075243">
    <property type="component" value="Unassembled WGS sequence"/>
</dbReference>
<dbReference type="EMBL" id="KQ484053">
    <property type="protein sequence ID" value="KYP37927.1"/>
    <property type="molecule type" value="Genomic_DNA"/>
</dbReference>
<dbReference type="PANTHER" id="PTHR24559:SF447">
    <property type="entry name" value="RNA-DIRECTED DNA POLYMERASE HOMOLOG"/>
    <property type="match status" value="1"/>
</dbReference>
<evidence type="ECO:0000259" key="1">
    <source>
        <dbReference type="Pfam" id="PF00078"/>
    </source>
</evidence>
<organism evidence="2 3">
    <name type="scientific">Cajanus cajan</name>
    <name type="common">Pigeon pea</name>
    <name type="synonym">Cajanus indicus</name>
    <dbReference type="NCBI Taxonomy" id="3821"/>
    <lineage>
        <taxon>Eukaryota</taxon>
        <taxon>Viridiplantae</taxon>
        <taxon>Streptophyta</taxon>
        <taxon>Embryophyta</taxon>
        <taxon>Tracheophyta</taxon>
        <taxon>Spermatophyta</taxon>
        <taxon>Magnoliopsida</taxon>
        <taxon>eudicotyledons</taxon>
        <taxon>Gunneridae</taxon>
        <taxon>Pentapetalae</taxon>
        <taxon>rosids</taxon>
        <taxon>fabids</taxon>
        <taxon>Fabales</taxon>
        <taxon>Fabaceae</taxon>
        <taxon>Papilionoideae</taxon>
        <taxon>50 kb inversion clade</taxon>
        <taxon>NPAAA clade</taxon>
        <taxon>indigoferoid/millettioid clade</taxon>
        <taxon>Phaseoleae</taxon>
        <taxon>Cajanus</taxon>
    </lineage>
</organism>
<reference evidence="2" key="1">
    <citation type="journal article" date="2012" name="Nat. Biotechnol.">
        <title>Draft genome sequence of pigeonpea (Cajanus cajan), an orphan legume crop of resource-poor farmers.</title>
        <authorList>
            <person name="Varshney R.K."/>
            <person name="Chen W."/>
            <person name="Li Y."/>
            <person name="Bharti A.K."/>
            <person name="Saxena R.K."/>
            <person name="Schlueter J.A."/>
            <person name="Donoghue M.T."/>
            <person name="Azam S."/>
            <person name="Fan G."/>
            <person name="Whaley A.M."/>
            <person name="Farmer A.D."/>
            <person name="Sheridan J."/>
            <person name="Iwata A."/>
            <person name="Tuteja R."/>
            <person name="Penmetsa R.V."/>
            <person name="Wu W."/>
            <person name="Upadhyaya H.D."/>
            <person name="Yang S.P."/>
            <person name="Shah T."/>
            <person name="Saxena K.B."/>
            <person name="Michael T."/>
            <person name="McCombie W.R."/>
            <person name="Yang B."/>
            <person name="Zhang G."/>
            <person name="Yang H."/>
            <person name="Wang J."/>
            <person name="Spillane C."/>
            <person name="Cook D.R."/>
            <person name="May G.D."/>
            <person name="Xu X."/>
            <person name="Jackson S.A."/>
        </authorList>
    </citation>
    <scope>NUCLEOTIDE SEQUENCE [LARGE SCALE GENOMIC DNA]</scope>
</reference>
<dbReference type="Gramene" id="C.cajan_37892.t">
    <property type="protein sequence ID" value="C.cajan_37892.t.cds1"/>
    <property type="gene ID" value="C.cajan_37892"/>
</dbReference>
<dbReference type="InterPro" id="IPR043128">
    <property type="entry name" value="Rev_trsase/Diguanyl_cyclase"/>
</dbReference>
<dbReference type="Pfam" id="PF08284">
    <property type="entry name" value="RVP_2"/>
    <property type="match status" value="1"/>
</dbReference>
<dbReference type="CDD" id="cd01647">
    <property type="entry name" value="RT_LTR"/>
    <property type="match status" value="1"/>
</dbReference>
<dbReference type="InterPro" id="IPR021109">
    <property type="entry name" value="Peptidase_aspartic_dom_sf"/>
</dbReference>
<dbReference type="PANTHER" id="PTHR24559">
    <property type="entry name" value="TRANSPOSON TY3-I GAG-POL POLYPROTEIN"/>
    <property type="match status" value="1"/>
</dbReference>
<dbReference type="Gene3D" id="3.30.70.270">
    <property type="match status" value="1"/>
</dbReference>
<feature type="domain" description="Reverse transcriptase" evidence="1">
    <location>
        <begin position="160"/>
        <end position="255"/>
    </location>
</feature>
<dbReference type="SUPFAM" id="SSF56672">
    <property type="entry name" value="DNA/RNA polymerases"/>
    <property type="match status" value="1"/>
</dbReference>
<dbReference type="Pfam" id="PF00078">
    <property type="entry name" value="RVT_1"/>
    <property type="match status" value="1"/>
</dbReference>
<keyword evidence="3" id="KW-1185">Reference proteome</keyword>